<dbReference type="InterPro" id="IPR048395">
    <property type="entry name" value="Glyco_hydro_31_C"/>
</dbReference>
<evidence type="ECO:0000256" key="5">
    <source>
        <dbReference type="SAM" id="MobiDB-lite"/>
    </source>
</evidence>
<evidence type="ECO:0000256" key="1">
    <source>
        <dbReference type="ARBA" id="ARBA00007806"/>
    </source>
</evidence>
<evidence type="ECO:0000259" key="6">
    <source>
        <dbReference type="Pfam" id="PF01055"/>
    </source>
</evidence>
<evidence type="ECO:0000256" key="4">
    <source>
        <dbReference type="RuleBase" id="RU361185"/>
    </source>
</evidence>
<dbReference type="AlphaFoldDB" id="A0A9D2LBT0"/>
<reference evidence="8" key="1">
    <citation type="journal article" date="2021" name="PeerJ">
        <title>Extensive microbial diversity within the chicken gut microbiome revealed by metagenomics and culture.</title>
        <authorList>
            <person name="Gilroy R."/>
            <person name="Ravi A."/>
            <person name="Getino M."/>
            <person name="Pursley I."/>
            <person name="Horton D.L."/>
            <person name="Alikhan N.F."/>
            <person name="Baker D."/>
            <person name="Gharbi K."/>
            <person name="Hall N."/>
            <person name="Watson M."/>
            <person name="Adriaenssens E.M."/>
            <person name="Foster-Nyarko E."/>
            <person name="Jarju S."/>
            <person name="Secka A."/>
            <person name="Antonio M."/>
            <person name="Oren A."/>
            <person name="Chaudhuri R.R."/>
            <person name="La Ragione R."/>
            <person name="Hildebrand F."/>
            <person name="Pallen M.J."/>
        </authorList>
    </citation>
    <scope>NUCLEOTIDE SEQUENCE</scope>
    <source>
        <strain evidence="8">ChiHjej13B12-24818</strain>
    </source>
</reference>
<dbReference type="Proteomes" id="UP000823823">
    <property type="component" value="Unassembled WGS sequence"/>
</dbReference>
<protein>
    <submittedName>
        <fullName evidence="8">Glycoside hydrolase family 31 protein</fullName>
    </submittedName>
</protein>
<feature type="domain" description="Glycoside hydrolase family 31 TIM barrel" evidence="6">
    <location>
        <begin position="148"/>
        <end position="288"/>
    </location>
</feature>
<evidence type="ECO:0000256" key="3">
    <source>
        <dbReference type="ARBA" id="ARBA00023295"/>
    </source>
</evidence>
<dbReference type="InterPro" id="IPR013780">
    <property type="entry name" value="Glyco_hydro_b"/>
</dbReference>
<dbReference type="InterPro" id="IPR000322">
    <property type="entry name" value="Glyco_hydro_31_TIM"/>
</dbReference>
<evidence type="ECO:0000256" key="2">
    <source>
        <dbReference type="ARBA" id="ARBA00022801"/>
    </source>
</evidence>
<dbReference type="Pfam" id="PF21365">
    <property type="entry name" value="Glyco_hydro_31_3rd"/>
    <property type="match status" value="1"/>
</dbReference>
<evidence type="ECO:0000313" key="9">
    <source>
        <dbReference type="Proteomes" id="UP000823823"/>
    </source>
</evidence>
<dbReference type="SUPFAM" id="SSF51445">
    <property type="entry name" value="(Trans)glycosidases"/>
    <property type="match status" value="1"/>
</dbReference>
<comment type="similarity">
    <text evidence="1 4">Belongs to the glycosyl hydrolase 31 family.</text>
</comment>
<dbReference type="Gene3D" id="3.20.20.80">
    <property type="entry name" value="Glycosidases"/>
    <property type="match status" value="1"/>
</dbReference>
<dbReference type="SUPFAM" id="SSF51011">
    <property type="entry name" value="Glycosyl hydrolase domain"/>
    <property type="match status" value="1"/>
</dbReference>
<feature type="domain" description="Glycosyl hydrolase family 31 C-terminal" evidence="7">
    <location>
        <begin position="443"/>
        <end position="520"/>
    </location>
</feature>
<evidence type="ECO:0000259" key="7">
    <source>
        <dbReference type="Pfam" id="PF21365"/>
    </source>
</evidence>
<sequence length="521" mass="57190">MSTAADTGPSSARADVLTLSLAPGERWWGGRVTDALAMPLGQRPFECDLAGQEPAPGERAPGSNQASPLLLSSAGRSVHSERPFHFRFGDGVLEVEGEDLRVQSTGDSLRAAFRGVIGGPIRPSGSIPHRALFTGPQYNSWIEQPYLPTQSGVLDYVRRLLEAGMPPGVVMIDDMWSGDYGNWTFDPSRFPDPAAMARTLHDWGCHLMLWVVPYISPDSPAFRDLEREGLLLRAADGQPAIRRWWNGFSAILDLSDPAAVAWFHDRADALIDLGVDGFKFDGADVGDFRSDDLTGGLLPVDMCREWSRAALRYPLNELRASWDMGGQALAQRVQDKPPAWGDAGIESLIPQMILQSLLGYSYCCPDMVGGGEITAMRGQEGIDQEFFVRYAQVAALSPMIQFSVSPARVLDAEHLRAVMLALELRERHVGRLLELAEQAARSGEPILRPMAYHQAGMEEITDQFMLGEDLVVAPVVERGARSRTVSLPAGEWRDHHGHRHQGPVSVEVDAPLEVLPVFERV</sequence>
<reference evidence="8" key="2">
    <citation type="submission" date="2021-04" db="EMBL/GenBank/DDBJ databases">
        <authorList>
            <person name="Gilroy R."/>
        </authorList>
    </citation>
    <scope>NUCLEOTIDE SEQUENCE</scope>
    <source>
        <strain evidence="8">ChiHjej13B12-24818</strain>
    </source>
</reference>
<dbReference type="Pfam" id="PF01055">
    <property type="entry name" value="Glyco_hydro_31_2nd"/>
    <property type="match status" value="1"/>
</dbReference>
<gene>
    <name evidence="8" type="ORF">H9786_03095</name>
</gene>
<dbReference type="Gene3D" id="2.60.40.1180">
    <property type="entry name" value="Golgi alpha-mannosidase II"/>
    <property type="match status" value="1"/>
</dbReference>
<name>A0A9D2LBT0_9MICO</name>
<dbReference type="CDD" id="cd06592">
    <property type="entry name" value="GH31_NET37"/>
    <property type="match status" value="1"/>
</dbReference>
<dbReference type="InterPro" id="IPR017853">
    <property type="entry name" value="GH"/>
</dbReference>
<feature type="region of interest" description="Disordered" evidence="5">
    <location>
        <begin position="47"/>
        <end position="69"/>
    </location>
</feature>
<dbReference type="PANTHER" id="PTHR43053">
    <property type="entry name" value="GLYCOSIDASE FAMILY 31"/>
    <property type="match status" value="1"/>
</dbReference>
<proteinExistence type="inferred from homology"/>
<keyword evidence="2 4" id="KW-0378">Hydrolase</keyword>
<dbReference type="InterPro" id="IPR050985">
    <property type="entry name" value="Alpha-glycosidase_related"/>
</dbReference>
<dbReference type="PANTHER" id="PTHR43053:SF4">
    <property type="entry name" value="MYOGENESIS-REGULATING GLYCOSIDASE"/>
    <property type="match status" value="1"/>
</dbReference>
<comment type="caution">
    <text evidence="8">The sequence shown here is derived from an EMBL/GenBank/DDBJ whole genome shotgun (WGS) entry which is preliminary data.</text>
</comment>
<evidence type="ECO:0000313" key="8">
    <source>
        <dbReference type="EMBL" id="HJB09511.1"/>
    </source>
</evidence>
<accession>A0A9D2LBT0</accession>
<keyword evidence="3 4" id="KW-0326">Glycosidase</keyword>
<dbReference type="GO" id="GO:0004553">
    <property type="term" value="F:hydrolase activity, hydrolyzing O-glycosyl compounds"/>
    <property type="evidence" value="ECO:0007669"/>
    <property type="project" value="InterPro"/>
</dbReference>
<dbReference type="GO" id="GO:0005975">
    <property type="term" value="P:carbohydrate metabolic process"/>
    <property type="evidence" value="ECO:0007669"/>
    <property type="project" value="InterPro"/>
</dbReference>
<dbReference type="EMBL" id="DWZH01000022">
    <property type="protein sequence ID" value="HJB09511.1"/>
    <property type="molecule type" value="Genomic_DNA"/>
</dbReference>
<organism evidence="8 9">
    <name type="scientific">Candidatus Brachybacterium merdavium</name>
    <dbReference type="NCBI Taxonomy" id="2838513"/>
    <lineage>
        <taxon>Bacteria</taxon>
        <taxon>Bacillati</taxon>
        <taxon>Actinomycetota</taxon>
        <taxon>Actinomycetes</taxon>
        <taxon>Micrococcales</taxon>
        <taxon>Dermabacteraceae</taxon>
        <taxon>Brachybacterium</taxon>
    </lineage>
</organism>